<keyword evidence="2 4" id="KW-0472">Membrane</keyword>
<feature type="signal peptide" evidence="5">
    <location>
        <begin position="1"/>
        <end position="20"/>
    </location>
</feature>
<comment type="subcellular location">
    <subcellularLocation>
        <location evidence="1 4">Cell outer membrane</location>
    </subcellularLocation>
</comment>
<sequence>MRPSLTLIVCFAAVFGAAGAEDGEQDRQANAAEATARALPVEQILDDFARRFDVSFIFDSRLLSGLRMSPADASLPPEMALTESLRSANLSLHKVGAKTYAITAASAAPAPAAIPAANLFTTTPPDTIVVTAAASGIAASSGARHLYTLDRSYLELLNLSRPSEVIYDLPQSLASVTRANTALYGAAAGLELADLRGMGPQRTLVLVNGRRRAPVFGNASMFGVDLSSLAEPFLERIEIVGRSHGARLGPEAVAGALNFVTRKPVSGVEAGARYGLSQRGDAEELSLHALGGARFFDDAGELTLGLAYAREDGLVGADRAVTAQPYGFAIDGEMGFGDGAEFLPGFGGSAFTPEGRLAGAIAADGSFLPAVLAVGPLALTGDGGIEPFEGRLDQLFNWAAFQNTLLPNERLLGLIDIGYDLSANSRLFLEAHIGHARTDVQLAPAPTTAFQGVDPMLADGAPVDIAHPAVPDSVRNFAFDVFGPDIQGLVVERRYTELGPRRGDVKRRYNDIVFGLETAAGAEGTLRFFYRYGRTSGRASDQNRIDRDRLLTALDPAACAAARGCVPVDLFTLGGLSPEAADFIRAPVLRRQVFLQEHEIAAKYDGPEIDLFGFPLDLDGGVGWRRSKIGERDLAPKGVTAMAAFINNEYEGAVDIGEAYATLFAPILPDASALGSVDLNLAWRVAGSSTFGVAQNFESALDWRPAPGLALFAEHHIGERPPSVVEQFVNGQRTHEFFLDPCASAEPSQAAAENCAAGASLSAPTDFRQTDFLAERMTLGSPDLDPERTRTLSAGVDYRGADVLGLPGRIGLRAVWLDYRIENRIAAPTYPLEECFESPGFSAPSCGTSALTGEPLIRRDSATGQIDFIATELRNEGSFSWRGFDFEARYAYEPRGLGPVDRLWVSGLHTYTEKVVSRNPGAPEDDLTGSLRYPRHRSLIAAGVAVSRVNLMLLANRRGRVRTLEADHPAAFIPAITTIDLAAEAAIGAAVLGFSVHNMTDRAPPVAALEEGGGAISEYYDPVGRRFALRVRAAF</sequence>
<dbReference type="AlphaFoldDB" id="A0A239PSP3"/>
<dbReference type="InterPro" id="IPR037066">
    <property type="entry name" value="Plug_dom_sf"/>
</dbReference>
<dbReference type="Pfam" id="PF00593">
    <property type="entry name" value="TonB_dep_Rec_b-barrel"/>
    <property type="match status" value="1"/>
</dbReference>
<feature type="domain" description="TonB-dependent receptor-like beta-barrel" evidence="6">
    <location>
        <begin position="502"/>
        <end position="983"/>
    </location>
</feature>
<evidence type="ECO:0000259" key="7">
    <source>
        <dbReference type="Pfam" id="PF07715"/>
    </source>
</evidence>
<evidence type="ECO:0000256" key="5">
    <source>
        <dbReference type="SAM" id="SignalP"/>
    </source>
</evidence>
<dbReference type="PANTHER" id="PTHR47234">
    <property type="match status" value="1"/>
</dbReference>
<dbReference type="SUPFAM" id="SSF56935">
    <property type="entry name" value="Porins"/>
    <property type="match status" value="1"/>
</dbReference>
<dbReference type="Pfam" id="PF07715">
    <property type="entry name" value="Plug"/>
    <property type="match status" value="1"/>
</dbReference>
<keyword evidence="9" id="KW-1185">Reference proteome</keyword>
<dbReference type="InterPro" id="IPR036942">
    <property type="entry name" value="Beta-barrel_TonB_sf"/>
</dbReference>
<comment type="similarity">
    <text evidence="4">Belongs to the TonB-dependent receptor family.</text>
</comment>
<evidence type="ECO:0000256" key="4">
    <source>
        <dbReference type="RuleBase" id="RU003357"/>
    </source>
</evidence>
<dbReference type="RefSeq" id="WP_089412172.1">
    <property type="nucleotide sequence ID" value="NZ_FZQA01000003.1"/>
</dbReference>
<dbReference type="InterPro" id="IPR000531">
    <property type="entry name" value="Beta-barrel_TonB"/>
</dbReference>
<evidence type="ECO:0000313" key="9">
    <source>
        <dbReference type="Proteomes" id="UP000198346"/>
    </source>
</evidence>
<gene>
    <name evidence="8" type="ORF">SAMN06297382_1693</name>
</gene>
<dbReference type="Gene3D" id="2.170.130.10">
    <property type="entry name" value="TonB-dependent receptor, plug domain"/>
    <property type="match status" value="1"/>
</dbReference>
<protein>
    <submittedName>
        <fullName evidence="8">TonB-dependent Receptor Plug Domain</fullName>
    </submittedName>
</protein>
<dbReference type="Gene3D" id="2.40.170.20">
    <property type="entry name" value="TonB-dependent receptor, beta-barrel domain"/>
    <property type="match status" value="1"/>
</dbReference>
<dbReference type="EMBL" id="FZQA01000003">
    <property type="protein sequence ID" value="SNT73295.1"/>
    <property type="molecule type" value="Genomic_DNA"/>
</dbReference>
<dbReference type="OrthoDB" id="8477699at2"/>
<evidence type="ECO:0000259" key="6">
    <source>
        <dbReference type="Pfam" id="PF00593"/>
    </source>
</evidence>
<dbReference type="Gene3D" id="3.55.50.30">
    <property type="match status" value="1"/>
</dbReference>
<keyword evidence="3" id="KW-0998">Cell outer membrane</keyword>
<dbReference type="PANTHER" id="PTHR47234:SF3">
    <property type="entry name" value="SECRETIN_TONB SHORT N-TERMINAL DOMAIN-CONTAINING PROTEIN"/>
    <property type="match status" value="1"/>
</dbReference>
<dbReference type="Proteomes" id="UP000198346">
    <property type="component" value="Unassembled WGS sequence"/>
</dbReference>
<name>A0A239PSP3_9PROT</name>
<dbReference type="GO" id="GO:0009279">
    <property type="term" value="C:cell outer membrane"/>
    <property type="evidence" value="ECO:0007669"/>
    <property type="project" value="UniProtKB-SubCell"/>
</dbReference>
<proteinExistence type="inferred from homology"/>
<evidence type="ECO:0000256" key="2">
    <source>
        <dbReference type="ARBA" id="ARBA00023136"/>
    </source>
</evidence>
<keyword evidence="8" id="KW-0675">Receptor</keyword>
<dbReference type="InterPro" id="IPR012910">
    <property type="entry name" value="Plug_dom"/>
</dbReference>
<evidence type="ECO:0000256" key="1">
    <source>
        <dbReference type="ARBA" id="ARBA00004442"/>
    </source>
</evidence>
<organism evidence="8 9">
    <name type="scientific">Amphiplicatus metriothermophilus</name>
    <dbReference type="NCBI Taxonomy" id="1519374"/>
    <lineage>
        <taxon>Bacteria</taxon>
        <taxon>Pseudomonadati</taxon>
        <taxon>Pseudomonadota</taxon>
        <taxon>Alphaproteobacteria</taxon>
        <taxon>Parvularculales</taxon>
        <taxon>Parvularculaceae</taxon>
        <taxon>Amphiplicatus</taxon>
    </lineage>
</organism>
<feature type="chain" id="PRO_5012014777" evidence="5">
    <location>
        <begin position="21"/>
        <end position="1035"/>
    </location>
</feature>
<keyword evidence="4" id="KW-0798">TonB box</keyword>
<evidence type="ECO:0000313" key="8">
    <source>
        <dbReference type="EMBL" id="SNT73295.1"/>
    </source>
</evidence>
<evidence type="ECO:0000256" key="3">
    <source>
        <dbReference type="ARBA" id="ARBA00023237"/>
    </source>
</evidence>
<reference evidence="8 9" key="1">
    <citation type="submission" date="2017-07" db="EMBL/GenBank/DDBJ databases">
        <authorList>
            <person name="Sun Z.S."/>
            <person name="Albrecht U."/>
            <person name="Echele G."/>
            <person name="Lee C.C."/>
        </authorList>
    </citation>
    <scope>NUCLEOTIDE SEQUENCE [LARGE SCALE GENOMIC DNA]</scope>
    <source>
        <strain evidence="8 9">CGMCC 1.12710</strain>
    </source>
</reference>
<feature type="domain" description="TonB-dependent receptor plug" evidence="7">
    <location>
        <begin position="171"/>
        <end position="256"/>
    </location>
</feature>
<accession>A0A239PSP3</accession>
<keyword evidence="5" id="KW-0732">Signal</keyword>